<dbReference type="Proteomes" id="UP001596972">
    <property type="component" value="Unassembled WGS sequence"/>
</dbReference>
<keyword evidence="4" id="KW-1185">Reference proteome</keyword>
<comment type="caution">
    <text evidence="3">The sequence shown here is derived from an EMBL/GenBank/DDBJ whole genome shotgun (WGS) entry which is preliminary data.</text>
</comment>
<keyword evidence="2" id="KW-0732">Signal</keyword>
<dbReference type="EMBL" id="JBHTJA010000035">
    <property type="protein sequence ID" value="MFD0902412.1"/>
    <property type="molecule type" value="Genomic_DNA"/>
</dbReference>
<proteinExistence type="predicted"/>
<dbReference type="RefSeq" id="WP_378300168.1">
    <property type="nucleotide sequence ID" value="NZ_JBHTJA010000035.1"/>
</dbReference>
<gene>
    <name evidence="3" type="ORF">ACFQ11_18580</name>
</gene>
<accession>A0ABW3EQG8</accession>
<name>A0ABW3EQG8_9ACTN</name>
<feature type="signal peptide" evidence="2">
    <location>
        <begin position="1"/>
        <end position="27"/>
    </location>
</feature>
<sequence>MRVSFRRLTTAGLLATGLAAALAPAFAAPALAEPGSGGAAGSAYGLTLSGPLDIAPVPAVSSGGEQVEKSLLREKGTKFVRAEALDVRASASRARSKVARLSVPSADLLASAVAAKCDGGRGSAHLTDARIAGRRLDATPPPNTRIPVKVEGVGDATLTLNKQRRMPDGRMNVTAMELAMPLTEATTLRVASATCGRAAPDVRQQQPEAPAPTPVRRDLPVTG</sequence>
<evidence type="ECO:0000313" key="4">
    <source>
        <dbReference type="Proteomes" id="UP001596972"/>
    </source>
</evidence>
<feature type="chain" id="PRO_5045732674" evidence="2">
    <location>
        <begin position="28"/>
        <end position="223"/>
    </location>
</feature>
<evidence type="ECO:0000256" key="2">
    <source>
        <dbReference type="SAM" id="SignalP"/>
    </source>
</evidence>
<evidence type="ECO:0000256" key="1">
    <source>
        <dbReference type="SAM" id="MobiDB-lite"/>
    </source>
</evidence>
<evidence type="ECO:0000313" key="3">
    <source>
        <dbReference type="EMBL" id="MFD0902412.1"/>
    </source>
</evidence>
<reference evidence="4" key="1">
    <citation type="journal article" date="2019" name="Int. J. Syst. Evol. Microbiol.">
        <title>The Global Catalogue of Microorganisms (GCM) 10K type strain sequencing project: providing services to taxonomists for standard genome sequencing and annotation.</title>
        <authorList>
            <consortium name="The Broad Institute Genomics Platform"/>
            <consortium name="The Broad Institute Genome Sequencing Center for Infectious Disease"/>
            <person name="Wu L."/>
            <person name="Ma J."/>
        </authorList>
    </citation>
    <scope>NUCLEOTIDE SEQUENCE [LARGE SCALE GENOMIC DNA]</scope>
    <source>
        <strain evidence="4">JCM 31202</strain>
    </source>
</reference>
<dbReference type="NCBIfam" id="NF040603">
    <property type="entry name" value="choice_anch_P"/>
    <property type="match status" value="1"/>
</dbReference>
<protein>
    <submittedName>
        <fullName evidence="3">Choice-of-anchor P family protein</fullName>
    </submittedName>
</protein>
<feature type="region of interest" description="Disordered" evidence="1">
    <location>
        <begin position="196"/>
        <end position="223"/>
    </location>
</feature>
<organism evidence="3 4">
    <name type="scientific">Actinomadura sediminis</name>
    <dbReference type="NCBI Taxonomy" id="1038904"/>
    <lineage>
        <taxon>Bacteria</taxon>
        <taxon>Bacillati</taxon>
        <taxon>Actinomycetota</taxon>
        <taxon>Actinomycetes</taxon>
        <taxon>Streptosporangiales</taxon>
        <taxon>Thermomonosporaceae</taxon>
        <taxon>Actinomadura</taxon>
    </lineage>
</organism>